<reference evidence="1" key="2">
    <citation type="submission" date="2020-11" db="EMBL/GenBank/DDBJ databases">
        <authorList>
            <person name="McCartney M.A."/>
            <person name="Auch B."/>
            <person name="Kono T."/>
            <person name="Mallez S."/>
            <person name="Becker A."/>
            <person name="Gohl D.M."/>
            <person name="Silverstein K.A.T."/>
            <person name="Koren S."/>
            <person name="Bechman K.B."/>
            <person name="Herman A."/>
            <person name="Abrahante J.E."/>
            <person name="Garbe J."/>
        </authorList>
    </citation>
    <scope>NUCLEOTIDE SEQUENCE</scope>
    <source>
        <strain evidence="1">Duluth1</strain>
        <tissue evidence="1">Whole animal</tissue>
    </source>
</reference>
<gene>
    <name evidence="1" type="ORF">DPMN_026291</name>
</gene>
<dbReference type="Proteomes" id="UP000828390">
    <property type="component" value="Unassembled WGS sequence"/>
</dbReference>
<keyword evidence="2" id="KW-1185">Reference proteome</keyword>
<organism evidence="1 2">
    <name type="scientific">Dreissena polymorpha</name>
    <name type="common">Zebra mussel</name>
    <name type="synonym">Mytilus polymorpha</name>
    <dbReference type="NCBI Taxonomy" id="45954"/>
    <lineage>
        <taxon>Eukaryota</taxon>
        <taxon>Metazoa</taxon>
        <taxon>Spiralia</taxon>
        <taxon>Lophotrochozoa</taxon>
        <taxon>Mollusca</taxon>
        <taxon>Bivalvia</taxon>
        <taxon>Autobranchia</taxon>
        <taxon>Heteroconchia</taxon>
        <taxon>Euheterodonta</taxon>
        <taxon>Imparidentia</taxon>
        <taxon>Neoheterodontei</taxon>
        <taxon>Myida</taxon>
        <taxon>Dreissenoidea</taxon>
        <taxon>Dreissenidae</taxon>
        <taxon>Dreissena</taxon>
    </lineage>
</organism>
<accession>A0A9D4RCL5</accession>
<comment type="caution">
    <text evidence="1">The sequence shown here is derived from an EMBL/GenBank/DDBJ whole genome shotgun (WGS) entry which is preliminary data.</text>
</comment>
<reference evidence="1" key="1">
    <citation type="journal article" date="2019" name="bioRxiv">
        <title>The Genome of the Zebra Mussel, Dreissena polymorpha: A Resource for Invasive Species Research.</title>
        <authorList>
            <person name="McCartney M.A."/>
            <person name="Auch B."/>
            <person name="Kono T."/>
            <person name="Mallez S."/>
            <person name="Zhang Y."/>
            <person name="Obille A."/>
            <person name="Becker A."/>
            <person name="Abrahante J.E."/>
            <person name="Garbe J."/>
            <person name="Badalamenti J.P."/>
            <person name="Herman A."/>
            <person name="Mangelson H."/>
            <person name="Liachko I."/>
            <person name="Sullivan S."/>
            <person name="Sone E.D."/>
            <person name="Koren S."/>
            <person name="Silverstein K.A.T."/>
            <person name="Beckman K.B."/>
            <person name="Gohl D.M."/>
        </authorList>
    </citation>
    <scope>NUCLEOTIDE SEQUENCE</scope>
    <source>
        <strain evidence="1">Duluth1</strain>
        <tissue evidence="1">Whole animal</tissue>
    </source>
</reference>
<sequence>MTRLGLPTESPGSCLANGELYMEGETVFADPNKCHDLVCVRGTIVHLDNPCLMEPCSGIVDHEYGQCCPLSQTSTSILAGPIPPVGK</sequence>
<name>A0A9D4RCL5_DREPO</name>
<dbReference type="EMBL" id="JAIWYP010000002">
    <property type="protein sequence ID" value="KAH3863309.1"/>
    <property type="molecule type" value="Genomic_DNA"/>
</dbReference>
<protein>
    <submittedName>
        <fullName evidence="1">Uncharacterized protein</fullName>
    </submittedName>
</protein>
<evidence type="ECO:0000313" key="2">
    <source>
        <dbReference type="Proteomes" id="UP000828390"/>
    </source>
</evidence>
<proteinExistence type="predicted"/>
<dbReference type="SUPFAM" id="SSF57603">
    <property type="entry name" value="FnI-like domain"/>
    <property type="match status" value="1"/>
</dbReference>
<evidence type="ECO:0000313" key="1">
    <source>
        <dbReference type="EMBL" id="KAH3863309.1"/>
    </source>
</evidence>
<dbReference type="AlphaFoldDB" id="A0A9D4RCL5"/>